<dbReference type="OrthoDB" id="5946976at2759"/>
<dbReference type="InterPro" id="IPR012338">
    <property type="entry name" value="Beta-lactam/transpept-like"/>
</dbReference>
<evidence type="ECO:0000313" key="2">
    <source>
        <dbReference type="Proteomes" id="UP000707451"/>
    </source>
</evidence>
<dbReference type="SUPFAM" id="SSF56601">
    <property type="entry name" value="beta-lactamase/transpeptidase-like"/>
    <property type="match status" value="1"/>
</dbReference>
<accession>A0A9P7XM07</accession>
<comment type="caution">
    <text evidence="1">The sequence shown here is derived from an EMBL/GenBank/DDBJ whole genome shotgun (WGS) entry which is preliminary data.</text>
</comment>
<dbReference type="Proteomes" id="UP000707451">
    <property type="component" value="Unassembled WGS sequence"/>
</dbReference>
<proteinExistence type="predicted"/>
<keyword evidence="2" id="KW-1185">Reference proteome</keyword>
<dbReference type="AlphaFoldDB" id="A0A9P7XM07"/>
<dbReference type="EMBL" id="JAHRHY010000015">
    <property type="protein sequence ID" value="KAG9063695.1"/>
    <property type="molecule type" value="Genomic_DNA"/>
</dbReference>
<evidence type="ECO:0000313" key="1">
    <source>
        <dbReference type="EMBL" id="KAG9063695.1"/>
    </source>
</evidence>
<gene>
    <name evidence="1" type="ORF">KI688_003806</name>
</gene>
<protein>
    <submittedName>
        <fullName evidence="1">Uncharacterized protein</fullName>
    </submittedName>
</protein>
<dbReference type="Gene3D" id="3.40.710.10">
    <property type="entry name" value="DD-peptidase/beta-lactamase superfamily"/>
    <property type="match status" value="1"/>
</dbReference>
<reference evidence="1" key="1">
    <citation type="submission" date="2021-06" db="EMBL/GenBank/DDBJ databases">
        <title>Genome Sequence of Mortierella hyaline Strain SCG-10, a Cold-Adapted, Nitrate-Reducing Fungus Isolated from Soil in Minnesota, USA.</title>
        <authorList>
            <person name="Aldossari N."/>
        </authorList>
    </citation>
    <scope>NUCLEOTIDE SEQUENCE</scope>
    <source>
        <strain evidence="1">SCG-10</strain>
    </source>
</reference>
<sequence length="67" mass="7645">MKGIFEEGYMDEIPMADAPAGDIFMNVLDMVKWVDVIMKEGELEGKRVLNKESVQESLKSHNYARLP</sequence>
<organism evidence="1 2">
    <name type="scientific">Linnemannia hyalina</name>
    <dbReference type="NCBI Taxonomy" id="64524"/>
    <lineage>
        <taxon>Eukaryota</taxon>
        <taxon>Fungi</taxon>
        <taxon>Fungi incertae sedis</taxon>
        <taxon>Mucoromycota</taxon>
        <taxon>Mortierellomycotina</taxon>
        <taxon>Mortierellomycetes</taxon>
        <taxon>Mortierellales</taxon>
        <taxon>Mortierellaceae</taxon>
        <taxon>Linnemannia</taxon>
    </lineage>
</organism>
<name>A0A9P7XM07_9FUNG</name>